<name>A0ACB1KHB3_RANTA</name>
<evidence type="ECO:0000313" key="1">
    <source>
        <dbReference type="EMBL" id="CAM9214564.1"/>
    </source>
</evidence>
<proteinExistence type="predicted"/>
<gene>
    <name evidence="1" type="ORF">MRATA1EN22A_LOCUS29973</name>
</gene>
<evidence type="ECO:0000313" key="2">
    <source>
        <dbReference type="Proteomes" id="UP001162501"/>
    </source>
</evidence>
<dbReference type="EMBL" id="CATOBB020001003">
    <property type="protein sequence ID" value="CAM9214564.1"/>
    <property type="molecule type" value="Genomic_DNA"/>
</dbReference>
<feature type="non-terminal residue" evidence="1">
    <location>
        <position position="1"/>
    </location>
</feature>
<accession>A0ACB1KHB3</accession>
<sequence>ACVLSLLIRVQPFVTPWAVSSQAPLSMGFSRQEYWSGSPCPPPGDLPDLGIKPTSPASPASQADPFPAEPPGEPKNTGVGYPSYLTAVHSLPCQILNCKSSCFRPTGDTSKVPMTSSAPVSGHLRSRKRRPSRSPARLPQWSLSPHPCPAPPPSPLPPPAPPPPPTSPPAPAPRTSLLPHPTHPTPAPDPPISPLPPPRPPHSCPAPLTPAPAPPTSSRWRPSACYCPW</sequence>
<protein>
    <submittedName>
        <fullName evidence="1">Uncharacterized protein</fullName>
    </submittedName>
</protein>
<feature type="non-terminal residue" evidence="1">
    <location>
        <position position="229"/>
    </location>
</feature>
<reference evidence="1" key="1">
    <citation type="submission" date="2025-03" db="EMBL/GenBank/DDBJ databases">
        <authorList>
            <consortium name="ELIXIR-Norway"/>
            <consortium name="Elixir Norway"/>
        </authorList>
    </citation>
    <scope>NUCLEOTIDE SEQUENCE</scope>
</reference>
<comment type="caution">
    <text evidence="1">The sequence shown here is derived from an EMBL/GenBank/DDBJ whole genome shotgun (WGS) entry which is preliminary data.</text>
</comment>
<organism evidence="1 2">
    <name type="scientific">Rangifer tarandus platyrhynchus</name>
    <name type="common">Svalbard reindeer</name>
    <dbReference type="NCBI Taxonomy" id="3082113"/>
    <lineage>
        <taxon>Eukaryota</taxon>
        <taxon>Metazoa</taxon>
        <taxon>Chordata</taxon>
        <taxon>Craniata</taxon>
        <taxon>Vertebrata</taxon>
        <taxon>Euteleostomi</taxon>
        <taxon>Mammalia</taxon>
        <taxon>Eutheria</taxon>
        <taxon>Laurasiatheria</taxon>
        <taxon>Artiodactyla</taxon>
        <taxon>Ruminantia</taxon>
        <taxon>Pecora</taxon>
        <taxon>Cervidae</taxon>
        <taxon>Odocoileinae</taxon>
        <taxon>Rangifer</taxon>
    </lineage>
</organism>
<dbReference type="Proteomes" id="UP001162501">
    <property type="component" value="Unassembled WGS sequence"/>
</dbReference>